<accession>A0ABM0MHG4</accession>
<evidence type="ECO:0000256" key="24">
    <source>
        <dbReference type="ARBA" id="ARBA00033394"/>
    </source>
</evidence>
<dbReference type="InterPro" id="IPR002401">
    <property type="entry name" value="Cyt_P450_E_grp-I"/>
</dbReference>
<evidence type="ECO:0000256" key="7">
    <source>
        <dbReference type="ARBA" id="ARBA00022548"/>
    </source>
</evidence>
<dbReference type="PANTHER" id="PTHR24279:SF3">
    <property type="entry name" value="CHOLESTEROL SIDE-CHAIN CLEAVAGE ENZYME, MITOCHONDRIAL"/>
    <property type="match status" value="1"/>
</dbReference>
<evidence type="ECO:0000256" key="12">
    <source>
        <dbReference type="ARBA" id="ARBA00023002"/>
    </source>
</evidence>
<keyword evidence="19" id="KW-0753">Steroid metabolism</keyword>
<reference evidence="26" key="1">
    <citation type="submission" date="2025-08" db="UniProtKB">
        <authorList>
            <consortium name="RefSeq"/>
        </authorList>
    </citation>
    <scope>IDENTIFICATION</scope>
    <source>
        <tissue evidence="26">Testes</tissue>
    </source>
</reference>
<dbReference type="InterPro" id="IPR050479">
    <property type="entry name" value="CYP11_CYP27_families"/>
</dbReference>
<comment type="similarity">
    <text evidence="4">Belongs to the cytochrome P450 family.</text>
</comment>
<dbReference type="PRINTS" id="PR00385">
    <property type="entry name" value="P450"/>
</dbReference>
<comment type="pathway">
    <text evidence="3">Lipid metabolism; C21-steroid hormone metabolism.</text>
</comment>
<proteinExistence type="inferred from homology"/>
<keyword evidence="16" id="KW-0496">Mitochondrion</keyword>
<evidence type="ECO:0000256" key="15">
    <source>
        <dbReference type="ARBA" id="ARBA00023098"/>
    </source>
</evidence>
<evidence type="ECO:0000256" key="21">
    <source>
        <dbReference type="ARBA" id="ARBA00030343"/>
    </source>
</evidence>
<dbReference type="Pfam" id="PF00067">
    <property type="entry name" value="p450"/>
    <property type="match status" value="1"/>
</dbReference>
<gene>
    <name evidence="26" type="primary">LOC102804255</name>
</gene>
<evidence type="ECO:0000313" key="26">
    <source>
        <dbReference type="RefSeq" id="XP_006819455.1"/>
    </source>
</evidence>
<evidence type="ECO:0000256" key="23">
    <source>
        <dbReference type="ARBA" id="ARBA00033274"/>
    </source>
</evidence>
<evidence type="ECO:0000256" key="8">
    <source>
        <dbReference type="ARBA" id="ARBA00022617"/>
    </source>
</evidence>
<keyword evidence="11" id="KW-0809">Transit peptide</keyword>
<evidence type="ECO:0000256" key="14">
    <source>
        <dbReference type="ARBA" id="ARBA00023033"/>
    </source>
</evidence>
<keyword evidence="9" id="KW-0479">Metal-binding</keyword>
<keyword evidence="7" id="KW-0153">Cholesterol metabolism</keyword>
<evidence type="ECO:0000256" key="13">
    <source>
        <dbReference type="ARBA" id="ARBA00023004"/>
    </source>
</evidence>
<keyword evidence="10" id="KW-0999">Mitochondrion inner membrane</keyword>
<keyword evidence="8" id="KW-0349">Heme</keyword>
<evidence type="ECO:0000256" key="3">
    <source>
        <dbReference type="ARBA" id="ARBA00005108"/>
    </source>
</evidence>
<evidence type="ECO:0000256" key="22">
    <source>
        <dbReference type="ARBA" id="ARBA00032666"/>
    </source>
</evidence>
<evidence type="ECO:0000256" key="4">
    <source>
        <dbReference type="ARBA" id="ARBA00010617"/>
    </source>
</evidence>
<name>A0ABM0MHG4_SACKO</name>
<dbReference type="InterPro" id="IPR001128">
    <property type="entry name" value="Cyt_P450"/>
</dbReference>
<keyword evidence="20" id="KW-0755">Steroidogenesis</keyword>
<organism evidence="25 26">
    <name type="scientific">Saccoglossus kowalevskii</name>
    <name type="common">Acorn worm</name>
    <dbReference type="NCBI Taxonomy" id="10224"/>
    <lineage>
        <taxon>Eukaryota</taxon>
        <taxon>Metazoa</taxon>
        <taxon>Hemichordata</taxon>
        <taxon>Enteropneusta</taxon>
        <taxon>Harrimaniidae</taxon>
        <taxon>Saccoglossus</taxon>
    </lineage>
</organism>
<evidence type="ECO:0000256" key="18">
    <source>
        <dbReference type="ARBA" id="ARBA00023166"/>
    </source>
</evidence>
<dbReference type="EC" id="1.14.15.6" evidence="5"/>
<evidence type="ECO:0000256" key="5">
    <source>
        <dbReference type="ARBA" id="ARBA00012764"/>
    </source>
</evidence>
<keyword evidence="18" id="KW-1207">Sterol metabolism</keyword>
<sequence length="419" mass="48665">MAASRLFVTRCVPPSSPQLLRNLATSNFQISVDEQDVSLAEAKPFKSIPGPPKNIRMTIKALYDMIVHRSFQKPWLLYKELHDKHGDIVNSGFGSFENILLLDPKDFEKVLRDEGKYPRRIDISPWVAYRDYRGKAKGVLLTENQVWKRNRLAVSKRMLRPKEVVEYAPTINSVVTSFVDRIERKRLTDENFVVHSIEQDLFKYAMDAGGSVLLDSRLNLLDDNLHIEEEEFIESVHGIFKDLMPLMVIPVKYHRILNTNYWKRHTKAWDTIFDYAKKLIDDKINRVYKELKNDNQTEKKADFLTYLVQQNKISVEEIYANCTELLAAAVDTTSNTTLWCIYMLASNPDAQERLHQEVKKVIPDNEIPMPKHIDRMPYLKSVVKETLRLYPPAISISRRLDKDIVLRGYRIPAGVCKTI</sequence>
<evidence type="ECO:0000256" key="20">
    <source>
        <dbReference type="ARBA" id="ARBA00023250"/>
    </source>
</evidence>
<dbReference type="RefSeq" id="XP_006819455.1">
    <property type="nucleotide sequence ID" value="XM_006819392.1"/>
</dbReference>
<keyword evidence="13" id="KW-0408">Iron</keyword>
<keyword evidence="12" id="KW-0560">Oxidoreductase</keyword>
<dbReference type="PRINTS" id="PR00463">
    <property type="entry name" value="EP450I"/>
</dbReference>
<evidence type="ECO:0000256" key="16">
    <source>
        <dbReference type="ARBA" id="ARBA00023128"/>
    </source>
</evidence>
<dbReference type="CDD" id="cd11054">
    <property type="entry name" value="CYP24A1-like"/>
    <property type="match status" value="1"/>
</dbReference>
<evidence type="ECO:0000256" key="1">
    <source>
        <dbReference type="ARBA" id="ARBA00001971"/>
    </source>
</evidence>
<dbReference type="Proteomes" id="UP000694865">
    <property type="component" value="Unplaced"/>
</dbReference>
<evidence type="ECO:0000256" key="11">
    <source>
        <dbReference type="ARBA" id="ARBA00022946"/>
    </source>
</evidence>
<dbReference type="Gene3D" id="1.10.630.10">
    <property type="entry name" value="Cytochrome P450"/>
    <property type="match status" value="1"/>
</dbReference>
<dbReference type="PANTHER" id="PTHR24279">
    <property type="entry name" value="CYTOCHROME P450"/>
    <property type="match status" value="1"/>
</dbReference>
<dbReference type="SUPFAM" id="SSF48264">
    <property type="entry name" value="Cytochrome P450"/>
    <property type="match status" value="1"/>
</dbReference>
<dbReference type="InterPro" id="IPR036396">
    <property type="entry name" value="Cyt_P450_sf"/>
</dbReference>
<keyword evidence="15" id="KW-0443">Lipid metabolism</keyword>
<evidence type="ECO:0000256" key="9">
    <source>
        <dbReference type="ARBA" id="ARBA00022723"/>
    </source>
</evidence>
<keyword evidence="17" id="KW-0472">Membrane</keyword>
<evidence type="ECO:0000256" key="10">
    <source>
        <dbReference type="ARBA" id="ARBA00022792"/>
    </source>
</evidence>
<comment type="subcellular location">
    <subcellularLocation>
        <location evidence="2">Mitochondrion inner membrane</location>
        <topology evidence="2">Peripheral membrane protein</topology>
    </subcellularLocation>
</comment>
<keyword evidence="25" id="KW-1185">Reference proteome</keyword>
<protein>
    <recommendedName>
        <fullName evidence="6">Cholesterol side-chain cleavage enzyme, mitochondrial</fullName>
        <ecNumber evidence="5">1.14.15.6</ecNumber>
    </recommendedName>
    <alternativeName>
        <fullName evidence="21">CYPXIA1</fullName>
    </alternativeName>
    <alternativeName>
        <fullName evidence="23">Cholesterol desmolase</fullName>
    </alternativeName>
    <alternativeName>
        <fullName evidence="22">Cytochrome P450 11A1</fullName>
    </alternativeName>
    <alternativeName>
        <fullName evidence="24">Cytochrome P450(scc)</fullName>
    </alternativeName>
</protein>
<dbReference type="GeneID" id="102804255"/>
<keyword evidence="14" id="KW-0503">Monooxygenase</keyword>
<comment type="cofactor">
    <cofactor evidence="1">
        <name>heme</name>
        <dbReference type="ChEBI" id="CHEBI:30413"/>
    </cofactor>
</comment>
<evidence type="ECO:0000313" key="25">
    <source>
        <dbReference type="Proteomes" id="UP000694865"/>
    </source>
</evidence>
<evidence type="ECO:0000256" key="2">
    <source>
        <dbReference type="ARBA" id="ARBA00004637"/>
    </source>
</evidence>
<evidence type="ECO:0000256" key="19">
    <source>
        <dbReference type="ARBA" id="ARBA00023221"/>
    </source>
</evidence>
<evidence type="ECO:0000256" key="6">
    <source>
        <dbReference type="ARBA" id="ARBA00019844"/>
    </source>
</evidence>
<evidence type="ECO:0000256" key="17">
    <source>
        <dbReference type="ARBA" id="ARBA00023136"/>
    </source>
</evidence>